<evidence type="ECO:0000256" key="1">
    <source>
        <dbReference type="SAM" id="SignalP"/>
    </source>
</evidence>
<dbReference type="EMBL" id="SAXA01000009">
    <property type="protein sequence ID" value="RXQ93019.1"/>
    <property type="molecule type" value="Genomic_DNA"/>
</dbReference>
<dbReference type="RefSeq" id="WP_129254750.1">
    <property type="nucleotide sequence ID" value="NZ_SAXA01000009.1"/>
</dbReference>
<dbReference type="AlphaFoldDB" id="A0A4Q1JKS7"/>
<feature type="signal peptide" evidence="1">
    <location>
        <begin position="1"/>
        <end position="21"/>
    </location>
</feature>
<reference evidence="2 3" key="1">
    <citation type="submission" date="2019-01" db="EMBL/GenBank/DDBJ databases">
        <title>Ancylomarina salipaludis sp. nov., isolated from a salt marsh.</title>
        <authorList>
            <person name="Yoon J.-H."/>
        </authorList>
    </citation>
    <scope>NUCLEOTIDE SEQUENCE [LARGE SCALE GENOMIC DNA]</scope>
    <source>
        <strain evidence="2 3">SHSM-M15</strain>
    </source>
</reference>
<sequence>MRNFSILLLLLFAVGSASSFAQKDRFRSDLLIIEGNCCTVLNLLNSEFKNDSIAVSCFMRDYILVNPLPKKILNQKPKKVIEYYNRIENKELRCIHKKHYYSTVLLNK</sequence>
<keyword evidence="3" id="KW-1185">Reference proteome</keyword>
<dbReference type="Proteomes" id="UP000289703">
    <property type="component" value="Unassembled WGS sequence"/>
</dbReference>
<feature type="chain" id="PRO_5020976883" evidence="1">
    <location>
        <begin position="22"/>
        <end position="108"/>
    </location>
</feature>
<gene>
    <name evidence="2" type="ORF">EO244_11145</name>
</gene>
<keyword evidence="1" id="KW-0732">Signal</keyword>
<evidence type="ECO:0000313" key="2">
    <source>
        <dbReference type="EMBL" id="RXQ93019.1"/>
    </source>
</evidence>
<evidence type="ECO:0000313" key="3">
    <source>
        <dbReference type="Proteomes" id="UP000289703"/>
    </source>
</evidence>
<organism evidence="2 3">
    <name type="scientific">Ancylomarina salipaludis</name>
    <dbReference type="NCBI Taxonomy" id="2501299"/>
    <lineage>
        <taxon>Bacteria</taxon>
        <taxon>Pseudomonadati</taxon>
        <taxon>Bacteroidota</taxon>
        <taxon>Bacteroidia</taxon>
        <taxon>Marinilabiliales</taxon>
        <taxon>Marinifilaceae</taxon>
        <taxon>Ancylomarina</taxon>
    </lineage>
</organism>
<comment type="caution">
    <text evidence="2">The sequence shown here is derived from an EMBL/GenBank/DDBJ whole genome shotgun (WGS) entry which is preliminary data.</text>
</comment>
<proteinExistence type="predicted"/>
<protein>
    <submittedName>
        <fullName evidence="2">Uncharacterized protein</fullName>
    </submittedName>
</protein>
<accession>A0A4Q1JKS7</accession>
<name>A0A4Q1JKS7_9BACT</name>